<dbReference type="RefSeq" id="WP_347148914.1">
    <property type="nucleotide sequence ID" value="NZ_JBDLYL010000003.1"/>
</dbReference>
<name>A0ABV0DD86_9PSED</name>
<dbReference type="EMBL" id="JBDLYL010000003">
    <property type="protein sequence ID" value="MEN8638753.1"/>
    <property type="molecule type" value="Genomic_DNA"/>
</dbReference>
<protein>
    <submittedName>
        <fullName evidence="2">Uncharacterized protein</fullName>
    </submittedName>
</protein>
<feature type="compositionally biased region" description="Basic and acidic residues" evidence="1">
    <location>
        <begin position="46"/>
        <end position="58"/>
    </location>
</feature>
<sequence length="149" mass="16731">MEDLDLSWFGLPVQDPEFKKVLMTYREGNETQLGSAEVSLTYSPGEEPRLDIMPRDPKSAGNSSSSTKTRQNPADFISVIFGDRDGDGFAEVPEKLKTFISSLIEGDIIKYNGDWIEVISKHYHYATPSPVVPSGYIEIQVTYRKFTSD</sequence>
<feature type="region of interest" description="Disordered" evidence="1">
    <location>
        <begin position="34"/>
        <end position="71"/>
    </location>
</feature>
<reference evidence="2 3" key="1">
    <citation type="submission" date="2024-05" db="EMBL/GenBank/DDBJ databases">
        <title>Sequence of Lycoming College course isolates.</title>
        <authorList>
            <person name="Reigle C.A."/>
            <person name="Newman J.D."/>
        </authorList>
    </citation>
    <scope>NUCLEOTIDE SEQUENCE [LARGE SCALE GENOMIC DNA]</scope>
    <source>
        <strain evidence="2 3">CAR-09</strain>
    </source>
</reference>
<accession>A0ABV0DD86</accession>
<keyword evidence="3" id="KW-1185">Reference proteome</keyword>
<dbReference type="Proteomes" id="UP001424532">
    <property type="component" value="Unassembled WGS sequence"/>
</dbReference>
<gene>
    <name evidence="2" type="ORF">ABFE88_03655</name>
</gene>
<feature type="compositionally biased region" description="Polar residues" evidence="1">
    <location>
        <begin position="60"/>
        <end position="71"/>
    </location>
</feature>
<evidence type="ECO:0000256" key="1">
    <source>
        <dbReference type="SAM" id="MobiDB-lite"/>
    </source>
</evidence>
<organism evidence="2 3">
    <name type="scientific">Pseudomonas sichuanensis</name>
    <dbReference type="NCBI Taxonomy" id="2213015"/>
    <lineage>
        <taxon>Bacteria</taxon>
        <taxon>Pseudomonadati</taxon>
        <taxon>Pseudomonadota</taxon>
        <taxon>Gammaproteobacteria</taxon>
        <taxon>Pseudomonadales</taxon>
        <taxon>Pseudomonadaceae</taxon>
        <taxon>Pseudomonas</taxon>
    </lineage>
</organism>
<evidence type="ECO:0000313" key="3">
    <source>
        <dbReference type="Proteomes" id="UP001424532"/>
    </source>
</evidence>
<evidence type="ECO:0000313" key="2">
    <source>
        <dbReference type="EMBL" id="MEN8638753.1"/>
    </source>
</evidence>
<comment type="caution">
    <text evidence="2">The sequence shown here is derived from an EMBL/GenBank/DDBJ whole genome shotgun (WGS) entry which is preliminary data.</text>
</comment>
<proteinExistence type="predicted"/>